<gene>
    <name evidence="2" type="ORF">WOLCODRAFT_159740</name>
</gene>
<dbReference type="EMBL" id="KB467831">
    <property type="protein sequence ID" value="PCH32968.1"/>
    <property type="molecule type" value="Genomic_DNA"/>
</dbReference>
<reference evidence="2 3" key="1">
    <citation type="journal article" date="2012" name="Science">
        <title>The Paleozoic origin of enzymatic lignin decomposition reconstructed from 31 fungal genomes.</title>
        <authorList>
            <person name="Floudas D."/>
            <person name="Binder M."/>
            <person name="Riley R."/>
            <person name="Barry K."/>
            <person name="Blanchette R.A."/>
            <person name="Henrissat B."/>
            <person name="Martinez A.T."/>
            <person name="Otillar R."/>
            <person name="Spatafora J.W."/>
            <person name="Yadav J.S."/>
            <person name="Aerts A."/>
            <person name="Benoit I."/>
            <person name="Boyd A."/>
            <person name="Carlson A."/>
            <person name="Copeland A."/>
            <person name="Coutinho P.M."/>
            <person name="de Vries R.P."/>
            <person name="Ferreira P."/>
            <person name="Findley K."/>
            <person name="Foster B."/>
            <person name="Gaskell J."/>
            <person name="Glotzer D."/>
            <person name="Gorecki P."/>
            <person name="Heitman J."/>
            <person name="Hesse C."/>
            <person name="Hori C."/>
            <person name="Igarashi K."/>
            <person name="Jurgens J.A."/>
            <person name="Kallen N."/>
            <person name="Kersten P."/>
            <person name="Kohler A."/>
            <person name="Kuees U."/>
            <person name="Kumar T.K.A."/>
            <person name="Kuo A."/>
            <person name="LaButti K."/>
            <person name="Larrondo L.F."/>
            <person name="Lindquist E."/>
            <person name="Ling A."/>
            <person name="Lombard V."/>
            <person name="Lucas S."/>
            <person name="Lundell T."/>
            <person name="Martin R."/>
            <person name="McLaughlin D.J."/>
            <person name="Morgenstern I."/>
            <person name="Morin E."/>
            <person name="Murat C."/>
            <person name="Nagy L.G."/>
            <person name="Nolan M."/>
            <person name="Ohm R.A."/>
            <person name="Patyshakuliyeva A."/>
            <person name="Rokas A."/>
            <person name="Ruiz-Duenas F.J."/>
            <person name="Sabat G."/>
            <person name="Salamov A."/>
            <person name="Samejima M."/>
            <person name="Schmutz J."/>
            <person name="Slot J.C."/>
            <person name="St John F."/>
            <person name="Stenlid J."/>
            <person name="Sun H."/>
            <person name="Sun S."/>
            <person name="Syed K."/>
            <person name="Tsang A."/>
            <person name="Wiebenga A."/>
            <person name="Young D."/>
            <person name="Pisabarro A."/>
            <person name="Eastwood D.C."/>
            <person name="Martin F."/>
            <person name="Cullen D."/>
            <person name="Grigoriev I.V."/>
            <person name="Hibbett D.S."/>
        </authorList>
    </citation>
    <scope>NUCLEOTIDE SEQUENCE [LARGE SCALE GENOMIC DNA]</scope>
    <source>
        <strain evidence="2 3">MD-104</strain>
    </source>
</reference>
<dbReference type="Proteomes" id="UP000218811">
    <property type="component" value="Unassembled WGS sequence"/>
</dbReference>
<organism evidence="2 3">
    <name type="scientific">Wolfiporia cocos (strain MD-104)</name>
    <name type="common">Brown rot fungus</name>
    <dbReference type="NCBI Taxonomy" id="742152"/>
    <lineage>
        <taxon>Eukaryota</taxon>
        <taxon>Fungi</taxon>
        <taxon>Dikarya</taxon>
        <taxon>Basidiomycota</taxon>
        <taxon>Agaricomycotina</taxon>
        <taxon>Agaricomycetes</taxon>
        <taxon>Polyporales</taxon>
        <taxon>Phaeolaceae</taxon>
        <taxon>Wolfiporia</taxon>
    </lineage>
</organism>
<evidence type="ECO:0000256" key="1">
    <source>
        <dbReference type="SAM" id="SignalP"/>
    </source>
</evidence>
<feature type="signal peptide" evidence="1">
    <location>
        <begin position="1"/>
        <end position="20"/>
    </location>
</feature>
<dbReference type="AlphaFoldDB" id="A0A2H3J5Q3"/>
<evidence type="ECO:0000313" key="2">
    <source>
        <dbReference type="EMBL" id="PCH32968.1"/>
    </source>
</evidence>
<protein>
    <submittedName>
        <fullName evidence="2">Uncharacterized protein</fullName>
    </submittedName>
</protein>
<keyword evidence="3" id="KW-1185">Reference proteome</keyword>
<feature type="chain" id="PRO_5013547616" evidence="1">
    <location>
        <begin position="21"/>
        <end position="159"/>
    </location>
</feature>
<keyword evidence="1" id="KW-0732">Signal</keyword>
<name>A0A2H3J5Q3_WOLCO</name>
<proteinExistence type="predicted"/>
<accession>A0A2H3J5Q3</accession>
<evidence type="ECO:0000313" key="3">
    <source>
        <dbReference type="Proteomes" id="UP000218811"/>
    </source>
</evidence>
<sequence length="159" mass="17447">MRFITSILVAFCALIIPALATPSIDDYLEFMRRNDFENFVARSAISAAAHSPMALKDALPIFHMPVQARSMPLVFPDGRQVEDTVPVNLQVVQYTRSYPSVASQLLARQQTTGQASQPAHISFAPGPRVLSVPHWGVGPLTPGMVVEARYLRAPAQSEF</sequence>